<gene>
    <name evidence="10" type="ORF">FHS27_005654</name>
</gene>
<accession>A0A7W5H8W3</accession>
<dbReference type="EMBL" id="JACHXU010000027">
    <property type="protein sequence ID" value="MBB3209814.1"/>
    <property type="molecule type" value="Genomic_DNA"/>
</dbReference>
<dbReference type="PANTHER" id="PTHR22600">
    <property type="entry name" value="BETA-HEXOSAMINIDASE"/>
    <property type="match status" value="1"/>
</dbReference>
<comment type="catalytic activity">
    <reaction evidence="1">
        <text>Hydrolysis of terminal non-reducing N-acetyl-D-hexosamine residues in N-acetyl-beta-D-hexosaminides.</text>
        <dbReference type="EC" id="3.2.1.52"/>
    </reaction>
</comment>
<evidence type="ECO:0000313" key="10">
    <source>
        <dbReference type="EMBL" id="MBB3209814.1"/>
    </source>
</evidence>
<keyword evidence="5 10" id="KW-0326">Glycosidase</keyword>
<dbReference type="PANTHER" id="PTHR22600:SF57">
    <property type="entry name" value="BETA-N-ACETYLHEXOSAMINIDASE"/>
    <property type="match status" value="1"/>
</dbReference>
<feature type="signal peptide" evidence="7">
    <location>
        <begin position="1"/>
        <end position="24"/>
    </location>
</feature>
<dbReference type="SUPFAM" id="SSF49785">
    <property type="entry name" value="Galactose-binding domain-like"/>
    <property type="match status" value="1"/>
</dbReference>
<dbReference type="PRINTS" id="PR00738">
    <property type="entry name" value="GLHYDRLASE20"/>
</dbReference>
<evidence type="ECO:0000256" key="3">
    <source>
        <dbReference type="ARBA" id="ARBA00012663"/>
    </source>
</evidence>
<evidence type="ECO:0000259" key="9">
    <source>
        <dbReference type="Pfam" id="PF02838"/>
    </source>
</evidence>
<dbReference type="AlphaFoldDB" id="A0A7W5H8W3"/>
<proteinExistence type="inferred from homology"/>
<dbReference type="Pfam" id="PF02838">
    <property type="entry name" value="Glyco_hydro_20b"/>
    <property type="match status" value="1"/>
</dbReference>
<evidence type="ECO:0000256" key="5">
    <source>
        <dbReference type="ARBA" id="ARBA00023295"/>
    </source>
</evidence>
<dbReference type="Gene3D" id="2.60.120.260">
    <property type="entry name" value="Galactose-binding domain-like"/>
    <property type="match status" value="1"/>
</dbReference>
<dbReference type="EC" id="3.2.1.52" evidence="3"/>
<dbReference type="Pfam" id="PF00728">
    <property type="entry name" value="Glyco_hydro_20"/>
    <property type="match status" value="2"/>
</dbReference>
<dbReference type="Proteomes" id="UP000536179">
    <property type="component" value="Unassembled WGS sequence"/>
</dbReference>
<feature type="domain" description="Beta-hexosaminidase bacterial type N-terminal" evidence="9">
    <location>
        <begin position="28"/>
        <end position="149"/>
    </location>
</feature>
<feature type="chain" id="PRO_5030761679" description="beta-N-acetylhexosaminidase" evidence="7">
    <location>
        <begin position="25"/>
        <end position="700"/>
    </location>
</feature>
<comment type="similarity">
    <text evidence="2">Belongs to the glycosyl hydrolase 20 family.</text>
</comment>
<keyword evidence="7" id="KW-0732">Signal</keyword>
<feature type="active site" description="Proton donor" evidence="6">
    <location>
        <position position="292"/>
    </location>
</feature>
<name>A0A7W5H8W3_9BACT</name>
<dbReference type="SUPFAM" id="SSF55545">
    <property type="entry name" value="beta-N-acetylhexosaminidase-like domain"/>
    <property type="match status" value="1"/>
</dbReference>
<dbReference type="InterPro" id="IPR025705">
    <property type="entry name" value="Beta_hexosaminidase_sua/sub"/>
</dbReference>
<dbReference type="Pfam" id="PF22633">
    <property type="entry name" value="F5_F8_type_C_2"/>
    <property type="match status" value="1"/>
</dbReference>
<dbReference type="Gene3D" id="3.20.20.80">
    <property type="entry name" value="Glycosidases"/>
    <property type="match status" value="1"/>
</dbReference>
<dbReference type="InterPro" id="IPR015883">
    <property type="entry name" value="Glyco_hydro_20_cat"/>
</dbReference>
<dbReference type="GO" id="GO:0030203">
    <property type="term" value="P:glycosaminoglycan metabolic process"/>
    <property type="evidence" value="ECO:0007669"/>
    <property type="project" value="TreeGrafter"/>
</dbReference>
<organism evidence="10 11">
    <name type="scientific">Aporhodopirellula rubra</name>
    <dbReference type="NCBI Taxonomy" id="980271"/>
    <lineage>
        <taxon>Bacteria</taxon>
        <taxon>Pseudomonadati</taxon>
        <taxon>Planctomycetota</taxon>
        <taxon>Planctomycetia</taxon>
        <taxon>Pirellulales</taxon>
        <taxon>Pirellulaceae</taxon>
        <taxon>Aporhodopirellula</taxon>
    </lineage>
</organism>
<keyword evidence="4 10" id="KW-0378">Hydrolase</keyword>
<dbReference type="SUPFAM" id="SSF51445">
    <property type="entry name" value="(Trans)glycosidases"/>
    <property type="match status" value="1"/>
</dbReference>
<evidence type="ECO:0000256" key="1">
    <source>
        <dbReference type="ARBA" id="ARBA00001231"/>
    </source>
</evidence>
<dbReference type="Gene3D" id="3.30.379.10">
    <property type="entry name" value="Chitobiase/beta-hexosaminidase domain 2-like"/>
    <property type="match status" value="1"/>
</dbReference>
<dbReference type="InterPro" id="IPR017853">
    <property type="entry name" value="GH"/>
</dbReference>
<feature type="domain" description="Glycoside hydrolase family 20 catalytic" evidence="8">
    <location>
        <begin position="154"/>
        <end position="293"/>
    </location>
</feature>
<reference evidence="10 11" key="1">
    <citation type="submission" date="2020-08" db="EMBL/GenBank/DDBJ databases">
        <title>Genomic Encyclopedia of Type Strains, Phase III (KMG-III): the genomes of soil and plant-associated and newly described type strains.</title>
        <authorList>
            <person name="Whitman W."/>
        </authorList>
    </citation>
    <scope>NUCLEOTIDE SEQUENCE [LARGE SCALE GENOMIC DNA]</scope>
    <source>
        <strain evidence="10 11">CECT 8075</strain>
    </source>
</reference>
<comment type="caution">
    <text evidence="10">The sequence shown here is derived from an EMBL/GenBank/DDBJ whole genome shotgun (WGS) entry which is preliminary data.</text>
</comment>
<evidence type="ECO:0000259" key="8">
    <source>
        <dbReference type="Pfam" id="PF00728"/>
    </source>
</evidence>
<evidence type="ECO:0000313" key="11">
    <source>
        <dbReference type="Proteomes" id="UP000536179"/>
    </source>
</evidence>
<dbReference type="RefSeq" id="WP_184308707.1">
    <property type="nucleotide sequence ID" value="NZ_JACHXU010000027.1"/>
</dbReference>
<dbReference type="InterPro" id="IPR015882">
    <property type="entry name" value="HEX_bac_N"/>
</dbReference>
<feature type="domain" description="Glycoside hydrolase family 20 catalytic" evidence="8">
    <location>
        <begin position="298"/>
        <end position="451"/>
    </location>
</feature>
<dbReference type="GO" id="GO:0004563">
    <property type="term" value="F:beta-N-acetylhexosaminidase activity"/>
    <property type="evidence" value="ECO:0007669"/>
    <property type="project" value="UniProtKB-EC"/>
</dbReference>
<dbReference type="InterPro" id="IPR029018">
    <property type="entry name" value="Hex-like_dom2"/>
</dbReference>
<dbReference type="Pfam" id="PF13287">
    <property type="entry name" value="Fn3_assoc"/>
    <property type="match status" value="1"/>
</dbReference>
<evidence type="ECO:0000256" key="6">
    <source>
        <dbReference type="PIRSR" id="PIRSR625705-1"/>
    </source>
</evidence>
<dbReference type="InterPro" id="IPR008979">
    <property type="entry name" value="Galactose-bd-like_sf"/>
</dbReference>
<keyword evidence="11" id="KW-1185">Reference proteome</keyword>
<evidence type="ECO:0000256" key="7">
    <source>
        <dbReference type="SAM" id="SignalP"/>
    </source>
</evidence>
<evidence type="ECO:0000256" key="4">
    <source>
        <dbReference type="ARBA" id="ARBA00022801"/>
    </source>
</evidence>
<dbReference type="InterPro" id="IPR026876">
    <property type="entry name" value="Fn3_assoc_repeat"/>
</dbReference>
<sequence>MKNLCLFVASFMIGLTTIGSTAFGQNLPLVPTPTELSITADEVMVLPDVITVSAPEDSSWKEHLKIVGELIERTTSGKHRLALTDGDDATLVVFADSDLPAESYSLKTLGDQIQIRASTLKGFTHATATLLQLIGTQGPGKLPLLSINDSPKLPYRNFMIDMGRNPHSVELLKETIDLLWFYKVDSMQLHLTDDQRFAFPSKAFPKLWDGLITADQFKEIEAYAVARGVTIIPELEVPGHSEKLRGIYPEVFGRTGTDLVKSEVALSGIKTLLDELMEVFASSPYIHIGGDEAFGVPEDLQRDLINKLNAYLKTKGKQTLVWEGPSPGTGANKVDTDVIHINWRTINYPADQMLEDGYHVINAAWDPLYLVDHYPRTNFTMASPQHIYETLSITRFKHMNPWIPTYNNPIEVEPTDRLIGFCMPWWEGRESNYFAQVIPRLIPFAEVAWNPEVERDFDEFSARTQKTETARVAAYYPVRIQAANLVVPEDGVFHNETNIAFHAEGDVEIRYTLDGSEPRSTSTLYLQPISLSKNTTVRAAAFMDGKQMSHGSRANFIAVAPAENLALGKPVETSASSGPPFSIGRITDGSTNNLDFYLGYPAVPEPIKMTIDLGTVQRVSNVTVVAYTVSGSYEKYTVEVSADGETFEEVGSRLEKPKQPTPSVDHTFPERDARFVRVISHGNLGYVFDAFSKIVEVQVR</sequence>
<dbReference type="GO" id="GO:0005975">
    <property type="term" value="P:carbohydrate metabolic process"/>
    <property type="evidence" value="ECO:0007669"/>
    <property type="project" value="InterPro"/>
</dbReference>
<dbReference type="GO" id="GO:0016020">
    <property type="term" value="C:membrane"/>
    <property type="evidence" value="ECO:0007669"/>
    <property type="project" value="TreeGrafter"/>
</dbReference>
<protein>
    <recommendedName>
        <fullName evidence="3">beta-N-acetylhexosaminidase</fullName>
        <ecNumber evidence="3">3.2.1.52</ecNumber>
    </recommendedName>
</protein>
<evidence type="ECO:0000256" key="2">
    <source>
        <dbReference type="ARBA" id="ARBA00006285"/>
    </source>
</evidence>